<dbReference type="GeneID" id="78121807"/>
<comment type="caution">
    <text evidence="1">The sequence shown here is derived from an EMBL/GenBank/DDBJ whole genome shotgun (WGS) entry which is preliminary data.</text>
</comment>
<gene>
    <name evidence="1" type="ORF">DS079_12325</name>
</gene>
<keyword evidence="2" id="KW-1185">Reference proteome</keyword>
<proteinExistence type="predicted"/>
<dbReference type="AlphaFoldDB" id="A0A3R8SNP3"/>
<dbReference type="EMBL" id="QOCI01000010">
    <property type="protein sequence ID" value="RRR17736.1"/>
    <property type="molecule type" value="Genomic_DNA"/>
</dbReference>
<protein>
    <submittedName>
        <fullName evidence="1">Uncharacterized protein</fullName>
    </submittedName>
</protein>
<dbReference type="PROSITE" id="PS51257">
    <property type="entry name" value="PROKAR_LIPOPROTEIN"/>
    <property type="match status" value="1"/>
</dbReference>
<dbReference type="Proteomes" id="UP000274327">
    <property type="component" value="Unassembled WGS sequence"/>
</dbReference>
<dbReference type="RefSeq" id="WP_126988145.1">
    <property type="nucleotide sequence ID" value="NZ_ML133858.1"/>
</dbReference>
<accession>A0A3R8SNP3</accession>
<sequence length="159" mass="16626">MARNPGRPRSRAGGAAALALIVLLAGCGSVQELDPQEAESHYDAVIADVQAALGHELVHAPATRSFESEGGECLFTSGGYEADGLGAELGVEENWDPVLESLDPVLEEHGFETVDAPRREGAILMIAVEDTYGAELSLGENGMVRIHGARVSAEACEGQ</sequence>
<reference evidence="1 2" key="1">
    <citation type="submission" date="2018-07" db="EMBL/GenBank/DDBJ databases">
        <title>Brachybacteriurn paraconglorneratum KCTC 9916.</title>
        <authorList>
            <person name="Li Y."/>
        </authorList>
    </citation>
    <scope>NUCLEOTIDE SEQUENCE [LARGE SCALE GENOMIC DNA]</scope>
    <source>
        <strain evidence="1 2">KCTC 9916</strain>
    </source>
</reference>
<evidence type="ECO:0000313" key="2">
    <source>
        <dbReference type="Proteomes" id="UP000274327"/>
    </source>
</evidence>
<organism evidence="1 2">
    <name type="scientific">Brachybacterium paraconglomeratum</name>
    <dbReference type="NCBI Taxonomy" id="173362"/>
    <lineage>
        <taxon>Bacteria</taxon>
        <taxon>Bacillati</taxon>
        <taxon>Actinomycetota</taxon>
        <taxon>Actinomycetes</taxon>
        <taxon>Micrococcales</taxon>
        <taxon>Dermabacteraceae</taxon>
        <taxon>Brachybacterium</taxon>
    </lineage>
</organism>
<name>A0A3R8SNP3_9MICO</name>
<evidence type="ECO:0000313" key="1">
    <source>
        <dbReference type="EMBL" id="RRR17736.1"/>
    </source>
</evidence>